<comment type="caution">
    <text evidence="1">The sequence shown here is derived from an EMBL/GenBank/DDBJ whole genome shotgun (WGS) entry which is preliminary data.</text>
</comment>
<dbReference type="EMBL" id="LUEZ02000054">
    <property type="protein sequence ID" value="RDB21704.1"/>
    <property type="molecule type" value="Genomic_DNA"/>
</dbReference>
<protein>
    <submittedName>
        <fullName evidence="1">Uncharacterized protein</fullName>
    </submittedName>
</protein>
<keyword evidence="2" id="KW-1185">Reference proteome</keyword>
<reference evidence="1" key="1">
    <citation type="submission" date="2018-04" db="EMBL/GenBank/DDBJ databases">
        <title>Whole genome sequencing of Hypsizygus marmoreus.</title>
        <authorList>
            <person name="Choi I.-G."/>
            <person name="Min B."/>
            <person name="Kim J.-G."/>
            <person name="Kim S."/>
            <person name="Oh Y.-L."/>
            <person name="Kong W.-S."/>
            <person name="Park H."/>
            <person name="Jeong J."/>
            <person name="Song E.-S."/>
        </authorList>
    </citation>
    <scope>NUCLEOTIDE SEQUENCE [LARGE SCALE GENOMIC DNA]</scope>
    <source>
        <strain evidence="1">51987-8</strain>
    </source>
</reference>
<sequence length="64" mass="7109">MLLLCVSATRPHELNVVSVGSEGTVKETFMGGPKEFRNASRRDKDSLPKVEATLCRKHADCVHR</sequence>
<proteinExistence type="predicted"/>
<gene>
    <name evidence="1" type="ORF">Hypma_011291</name>
</gene>
<dbReference type="Proteomes" id="UP000076154">
    <property type="component" value="Unassembled WGS sequence"/>
</dbReference>
<accession>A0A369JQR3</accession>
<organism evidence="1 2">
    <name type="scientific">Hypsizygus marmoreus</name>
    <name type="common">White beech mushroom</name>
    <name type="synonym">Agaricus marmoreus</name>
    <dbReference type="NCBI Taxonomy" id="39966"/>
    <lineage>
        <taxon>Eukaryota</taxon>
        <taxon>Fungi</taxon>
        <taxon>Dikarya</taxon>
        <taxon>Basidiomycota</taxon>
        <taxon>Agaricomycotina</taxon>
        <taxon>Agaricomycetes</taxon>
        <taxon>Agaricomycetidae</taxon>
        <taxon>Agaricales</taxon>
        <taxon>Tricholomatineae</taxon>
        <taxon>Lyophyllaceae</taxon>
        <taxon>Hypsizygus</taxon>
    </lineage>
</organism>
<evidence type="ECO:0000313" key="2">
    <source>
        <dbReference type="Proteomes" id="UP000076154"/>
    </source>
</evidence>
<dbReference type="AlphaFoldDB" id="A0A369JQR3"/>
<name>A0A369JQR3_HYPMA</name>
<evidence type="ECO:0000313" key="1">
    <source>
        <dbReference type="EMBL" id="RDB21704.1"/>
    </source>
</evidence>
<dbReference type="InParanoid" id="A0A369JQR3"/>